<dbReference type="PROSITE" id="PS00086">
    <property type="entry name" value="CYTOCHROME_P450"/>
    <property type="match status" value="1"/>
</dbReference>
<dbReference type="SMR" id="I3LAB7"/>
<dbReference type="GO" id="GO:0008203">
    <property type="term" value="P:cholesterol metabolic process"/>
    <property type="evidence" value="ECO:0000318"/>
    <property type="project" value="GO_Central"/>
</dbReference>
<dbReference type="Ensembl" id="ENSSSCT00000028116.3">
    <property type="protein sequence ID" value="ENSSSCP00000020985.3"/>
    <property type="gene ID" value="ENSSSCG00000016199.5"/>
</dbReference>
<dbReference type="GO" id="GO:0020037">
    <property type="term" value="F:heme binding"/>
    <property type="evidence" value="ECO:0007669"/>
    <property type="project" value="Ensembl"/>
</dbReference>
<keyword evidence="6" id="KW-0809">Transit peptide</keyword>
<keyword evidence="10" id="KW-0472">Membrane</keyword>
<proteinExistence type="evidence at protein level"/>
<evidence type="ECO:0000256" key="6">
    <source>
        <dbReference type="ARBA" id="ARBA00022946"/>
    </source>
</evidence>
<name>I3LAB7_PIG</name>
<dbReference type="PeptideAtlas" id="I3LAB7"/>
<dbReference type="STRING" id="9823.ENSSSCP00000020985"/>
<keyword evidence="15" id="KW-1185">Reference proteome</keyword>
<reference evidence="15" key="1">
    <citation type="submission" date="2009-11" db="EMBL/GenBank/DDBJ databases">
        <authorList>
            <consortium name="Porcine genome sequencing project"/>
        </authorList>
    </citation>
    <scope>NUCLEOTIDE SEQUENCE [LARGE SCALE GENOMIC DNA]</scope>
    <source>
        <strain evidence="15">Duroc</strain>
    </source>
</reference>
<comment type="cofactor">
    <cofactor evidence="1 11">
        <name>heme</name>
        <dbReference type="ChEBI" id="CHEBI:30413"/>
    </cofactor>
</comment>
<dbReference type="GO" id="GO:0036378">
    <property type="term" value="P:calcitriol biosynthetic process from calciol"/>
    <property type="evidence" value="ECO:0000318"/>
    <property type="project" value="GO_Central"/>
</dbReference>
<dbReference type="Reactome" id="R-SSC-193807">
    <property type="pathway name" value="Synthesis of bile acids and bile salts via 27-hydroxycholesterol"/>
</dbReference>
<dbReference type="PaxDb" id="9823-ENSSSCP00000020985"/>
<gene>
    <name evidence="14 16" type="primary">CYP27A1</name>
</gene>
<evidence type="ECO:0000256" key="8">
    <source>
        <dbReference type="ARBA" id="ARBA00023004"/>
    </source>
</evidence>
<dbReference type="Reactome" id="R-SSC-193775">
    <property type="pathway name" value="Synthesis of bile acids and bile salts via 24-hydroxycholesterol"/>
</dbReference>
<evidence type="ECO:0000256" key="7">
    <source>
        <dbReference type="ARBA" id="ARBA00023002"/>
    </source>
</evidence>
<dbReference type="GO" id="GO:0031073">
    <property type="term" value="F:cholesterol 26-hydroxylase activity"/>
    <property type="evidence" value="ECO:0000318"/>
    <property type="project" value="GO_Central"/>
</dbReference>
<evidence type="ECO:0000256" key="13">
    <source>
        <dbReference type="SAM" id="MobiDB-lite"/>
    </source>
</evidence>
<dbReference type="ExpressionAtlas" id="I3LAB7">
    <property type="expression patterns" value="baseline and differential"/>
</dbReference>
<dbReference type="Pfam" id="PF00067">
    <property type="entry name" value="p450"/>
    <property type="match status" value="1"/>
</dbReference>
<dbReference type="Gene3D" id="1.10.630.10">
    <property type="entry name" value="Cytochrome P450"/>
    <property type="match status" value="1"/>
</dbReference>
<evidence type="ECO:0007829" key="17">
    <source>
        <dbReference type="PeptideAtlas" id="I3LAB7"/>
    </source>
</evidence>
<evidence type="ECO:0000256" key="5">
    <source>
        <dbReference type="ARBA" id="ARBA00022723"/>
    </source>
</evidence>
<evidence type="ECO:0000256" key="4">
    <source>
        <dbReference type="ARBA" id="ARBA00022617"/>
    </source>
</evidence>
<dbReference type="eggNOG" id="KOG0159">
    <property type="taxonomic scope" value="Eukaryota"/>
</dbReference>
<protein>
    <submittedName>
        <fullName evidence="14">Cytochrome P450 family 27 subfamily A member 1</fullName>
    </submittedName>
</protein>
<dbReference type="InterPro" id="IPR036396">
    <property type="entry name" value="Cyt_P450_sf"/>
</dbReference>
<keyword evidence="4 11" id="KW-0349">Heme</keyword>
<evidence type="ECO:0000256" key="9">
    <source>
        <dbReference type="ARBA" id="ARBA00023033"/>
    </source>
</evidence>
<evidence type="ECO:0000256" key="12">
    <source>
        <dbReference type="RuleBase" id="RU000461"/>
    </source>
</evidence>
<evidence type="ECO:0000256" key="10">
    <source>
        <dbReference type="ARBA" id="ARBA00023136"/>
    </source>
</evidence>
<keyword evidence="9 12" id="KW-0503">Monooxygenase</keyword>
<dbReference type="GO" id="GO:0005506">
    <property type="term" value="F:iron ion binding"/>
    <property type="evidence" value="ECO:0007669"/>
    <property type="project" value="InterPro"/>
</dbReference>
<keyword evidence="7 12" id="KW-0560">Oxidoreductase</keyword>
<dbReference type="InterPro" id="IPR017972">
    <property type="entry name" value="Cyt_P450_CS"/>
</dbReference>
<dbReference type="GO" id="GO:0030343">
    <property type="term" value="F:vitamin D3 25-hydroxylase activity"/>
    <property type="evidence" value="ECO:0000318"/>
    <property type="project" value="GO_Central"/>
</dbReference>
<feature type="binding site" description="axial binding residue" evidence="11">
    <location>
        <position position="482"/>
    </location>
    <ligand>
        <name>heme</name>
        <dbReference type="ChEBI" id="CHEBI:30413"/>
    </ligand>
    <ligandPart>
        <name>Fe</name>
        <dbReference type="ChEBI" id="CHEBI:18248"/>
    </ligandPart>
</feature>
<dbReference type="AlphaFoldDB" id="I3LAB7"/>
<dbReference type="PRINTS" id="PR00385">
    <property type="entry name" value="P450"/>
</dbReference>
<comment type="subcellular location">
    <subcellularLocation>
        <location evidence="2">Mitochondrion inner membrane</location>
        <topology evidence="2">Peripheral membrane protein</topology>
    </subcellularLocation>
</comment>
<dbReference type="InParanoid" id="I3LAB7"/>
<dbReference type="InterPro" id="IPR050479">
    <property type="entry name" value="CYP11_CYP27_families"/>
</dbReference>
<evidence type="ECO:0000256" key="1">
    <source>
        <dbReference type="ARBA" id="ARBA00001971"/>
    </source>
</evidence>
<dbReference type="Proteomes" id="UP000008227">
    <property type="component" value="Chromosome 15"/>
</dbReference>
<evidence type="ECO:0000313" key="14">
    <source>
        <dbReference type="Ensembl" id="ENSSSCP00000020985.3"/>
    </source>
</evidence>
<dbReference type="VGNC" id="VGNC:103372">
    <property type="gene designation" value="CYP27A1"/>
</dbReference>
<dbReference type="Reactome" id="R-SSC-193368">
    <property type="pathway name" value="Synthesis of bile acids and bile salts via 7alpha-hydroxycholesterol"/>
</dbReference>
<organism evidence="14 15">
    <name type="scientific">Sus scrofa</name>
    <name type="common">Pig</name>
    <dbReference type="NCBI Taxonomy" id="9823"/>
    <lineage>
        <taxon>Eukaryota</taxon>
        <taxon>Metazoa</taxon>
        <taxon>Chordata</taxon>
        <taxon>Craniata</taxon>
        <taxon>Vertebrata</taxon>
        <taxon>Euteleostomi</taxon>
        <taxon>Mammalia</taxon>
        <taxon>Eutheria</taxon>
        <taxon>Laurasiatheria</taxon>
        <taxon>Artiodactyla</taxon>
        <taxon>Suina</taxon>
        <taxon>Suidae</taxon>
        <taxon>Sus</taxon>
    </lineage>
</organism>
<dbReference type="PANTHER" id="PTHR24279:SF123">
    <property type="entry name" value="CYTOCHROME P450 FAMILY 27 SUBFAMILY A MEMBER 1"/>
    <property type="match status" value="1"/>
</dbReference>
<dbReference type="SUPFAM" id="SSF48264">
    <property type="entry name" value="Cytochrome P450"/>
    <property type="match status" value="1"/>
</dbReference>
<reference evidence="14" key="3">
    <citation type="submission" date="2025-08" db="UniProtKB">
        <authorList>
            <consortium name="Ensembl"/>
        </authorList>
    </citation>
    <scope>IDENTIFICATION</scope>
</reference>
<dbReference type="FunCoup" id="I3LAB7">
    <property type="interactions" value="69"/>
</dbReference>
<dbReference type="Bgee" id="ENSSSCG00000016199">
    <property type="expression patterns" value="Expressed in liver and 45 other cell types or tissues"/>
</dbReference>
<sequence length="581" mass="65208">MNSMGALGGARLRWALLGTRVPFPVLGSQGARAKAAIPTALPAAQTAEAPGTGPGDRRLRSLKELSGPGRLRLLFQLLAQGYVLHLHQLQVLNKAKYGPMWINYIGPQIHVNVASAPLLEQVMRQEGKYPVRNDMDLWKEHRDLQGLTYGPFTTEGESWYRLRQALNQRMLKPADAALYTNALNEVVDDFMVRLNQLRAESTLGDHVPDIAHQFYFFALEAICYILFEKRIGCLERSIPQDTKAFVRSVGFMFQNSLYATFLPKWTRPLLPYWRRYLDGWNTIFSFGKKLIDQKLEEIEAQLQAGGPEEPRISGYLHFLLTSGQLSPREAEGSLPELLMAGVDTTSNTLTWALYHLSKNPEIQAALHEEVVGMVPAGRVPQYKDLAHMPLLKAVLKETLRLYPVVPVNSRVITDKEIEVGGFLFPKNTQFVLCHYVVSRDPSIFPEPDRFQPQRWLRKNQTDALKGQHPFGSVPFGYGVRGCLGRRIAELEMQLLLTRVRGRGRRAKGSGGLKEEEAQGGSTQSRALDGVTTLIVHVPFPSQLIQQYEVTLAPETGEVTSVARIVLVPNKKVGLRFLQRQG</sequence>
<dbReference type="GO" id="GO:0006699">
    <property type="term" value="P:bile acid biosynthetic process"/>
    <property type="evidence" value="ECO:0007669"/>
    <property type="project" value="Ensembl"/>
</dbReference>
<evidence type="ECO:0000313" key="16">
    <source>
        <dbReference type="VGNC" id="VGNC:103372"/>
    </source>
</evidence>
<dbReference type="GO" id="GO:0005743">
    <property type="term" value="C:mitochondrial inner membrane"/>
    <property type="evidence" value="ECO:0007669"/>
    <property type="project" value="UniProtKB-SubCell"/>
</dbReference>
<evidence type="ECO:0000256" key="2">
    <source>
        <dbReference type="ARBA" id="ARBA00004637"/>
    </source>
</evidence>
<accession>I3LAB7</accession>
<feature type="region of interest" description="Disordered" evidence="13">
    <location>
        <begin position="504"/>
        <end position="524"/>
    </location>
</feature>
<comment type="similarity">
    <text evidence="3 12">Belongs to the cytochrome P450 family.</text>
</comment>
<dbReference type="GO" id="GO:0005739">
    <property type="term" value="C:mitochondrion"/>
    <property type="evidence" value="ECO:0000318"/>
    <property type="project" value="GO_Central"/>
</dbReference>
<keyword evidence="5 11" id="KW-0479">Metal-binding</keyword>
<dbReference type="HOGENOM" id="CLU_001570_28_3_1"/>
<reference evidence="14" key="2">
    <citation type="journal article" date="2020" name="Gigascience">
        <title>An improved pig reference genome sequence to enable pig genetics and genomics research.</title>
        <authorList>
            <person name="Warr A."/>
            <person name="Affara N."/>
            <person name="Aken B."/>
            <person name="Beiki H."/>
            <person name="Bickhart D.M."/>
            <person name="Billis K."/>
            <person name="Chow W."/>
            <person name="Eory L."/>
            <person name="Finlayson H.A."/>
            <person name="Flicek P."/>
            <person name="Giron C.G."/>
            <person name="Griffin D.K."/>
            <person name="Hall R."/>
            <person name="Hannum G."/>
            <person name="Hourlier T."/>
            <person name="Howe K."/>
            <person name="Hume D.A."/>
            <person name="Izuogu O."/>
            <person name="Kim K."/>
            <person name="Koren S."/>
            <person name="Liu H."/>
            <person name="Manchanda N."/>
            <person name="Martin F.J."/>
            <person name="Nonneman D.J."/>
            <person name="O'Connor R.E."/>
            <person name="Phillippy A.M."/>
            <person name="Rohrer G.A."/>
            <person name="Rosen B.D."/>
            <person name="Rund L.A."/>
            <person name="Sargent C.A."/>
            <person name="Schook L.B."/>
            <person name="Schroeder S.G."/>
            <person name="Schwartz A.S."/>
            <person name="Skinner B.M."/>
            <person name="Talbot R."/>
            <person name="Tseng E."/>
            <person name="Tuggle C.K."/>
            <person name="Watson M."/>
            <person name="Smith T.P.L."/>
            <person name="Archibald A.L."/>
        </authorList>
    </citation>
    <scope>NUCLEOTIDE SEQUENCE [LARGE SCALE GENOMIC DNA]</scope>
    <source>
        <strain evidence="14">Duroc</strain>
    </source>
</reference>
<keyword evidence="17" id="KW-1267">Proteomics identification</keyword>
<dbReference type="PRINTS" id="PR00463">
    <property type="entry name" value="EP450I"/>
</dbReference>
<dbReference type="FunFam" id="1.10.630.10:FF:000006">
    <property type="entry name" value="Cytochrome P450 302a1, mitochondrial"/>
    <property type="match status" value="1"/>
</dbReference>
<dbReference type="PANTHER" id="PTHR24279">
    <property type="entry name" value="CYTOCHROME P450"/>
    <property type="match status" value="1"/>
</dbReference>
<dbReference type="InterPro" id="IPR002401">
    <property type="entry name" value="Cyt_P450_E_grp-I"/>
</dbReference>
<dbReference type="GO" id="GO:0047748">
    <property type="term" value="F:cholestanetetraol 26-dehydrogenase activity"/>
    <property type="evidence" value="ECO:0007669"/>
    <property type="project" value="Ensembl"/>
</dbReference>
<dbReference type="InterPro" id="IPR001128">
    <property type="entry name" value="Cyt_P450"/>
</dbReference>
<dbReference type="GO" id="GO:0006707">
    <property type="term" value="P:cholesterol catabolic process"/>
    <property type="evidence" value="ECO:0007669"/>
    <property type="project" value="Ensembl"/>
</dbReference>
<reference evidence="14" key="4">
    <citation type="submission" date="2025-09" db="UniProtKB">
        <authorList>
            <consortium name="Ensembl"/>
        </authorList>
    </citation>
    <scope>IDENTIFICATION</scope>
</reference>
<dbReference type="GeneTree" id="ENSGT00950000182905"/>
<evidence type="ECO:0000256" key="11">
    <source>
        <dbReference type="PIRSR" id="PIRSR602401-1"/>
    </source>
</evidence>
<keyword evidence="8 11" id="KW-0408">Iron</keyword>
<evidence type="ECO:0000313" key="15">
    <source>
        <dbReference type="Proteomes" id="UP000008227"/>
    </source>
</evidence>
<dbReference type="Reactome" id="R-SSC-211976">
    <property type="pathway name" value="Endogenous sterols"/>
</dbReference>
<evidence type="ECO:0000256" key="3">
    <source>
        <dbReference type="ARBA" id="ARBA00010617"/>
    </source>
</evidence>